<proteinExistence type="predicted"/>
<feature type="domain" description="DRBM" evidence="3">
    <location>
        <begin position="22"/>
        <end position="89"/>
    </location>
</feature>
<reference evidence="4" key="1">
    <citation type="submission" date="2018-04" db="EMBL/GenBank/DDBJ databases">
        <title>Transcriptome of Schizaphis graminum biotype I.</title>
        <authorList>
            <person name="Scully E.D."/>
            <person name="Geib S.M."/>
            <person name="Palmer N.A."/>
            <person name="Koch K."/>
            <person name="Bradshaw J."/>
            <person name="Heng-Moss T."/>
            <person name="Sarath G."/>
        </authorList>
    </citation>
    <scope>NUCLEOTIDE SEQUENCE</scope>
</reference>
<dbReference type="InterPro" id="IPR051247">
    <property type="entry name" value="RLC_Component"/>
</dbReference>
<dbReference type="GO" id="GO:0070578">
    <property type="term" value="C:RISC-loading complex"/>
    <property type="evidence" value="ECO:0007669"/>
    <property type="project" value="TreeGrafter"/>
</dbReference>
<dbReference type="AlphaFoldDB" id="A0A2S2NYK2"/>
<accession>A0A2S2NYK2</accession>
<dbReference type="GO" id="GO:0016442">
    <property type="term" value="C:RISC complex"/>
    <property type="evidence" value="ECO:0007669"/>
    <property type="project" value="TreeGrafter"/>
</dbReference>
<dbReference type="GO" id="GO:0030422">
    <property type="term" value="P:siRNA processing"/>
    <property type="evidence" value="ECO:0007669"/>
    <property type="project" value="TreeGrafter"/>
</dbReference>
<dbReference type="SUPFAM" id="SSF54768">
    <property type="entry name" value="dsRNA-binding domain-like"/>
    <property type="match status" value="2"/>
</dbReference>
<evidence type="ECO:0000313" key="4">
    <source>
        <dbReference type="EMBL" id="MBY22250.1"/>
    </source>
</evidence>
<name>A0A2S2NYK2_SCHGA</name>
<keyword evidence="1 2" id="KW-0694">RNA-binding</keyword>
<dbReference type="Pfam" id="PF00035">
    <property type="entry name" value="dsrm"/>
    <property type="match status" value="2"/>
</dbReference>
<protein>
    <submittedName>
        <fullName evidence="4">Interferon-inducible double stranded RNA-dependent protein kinase activator A A</fullName>
    </submittedName>
</protein>
<dbReference type="PANTHER" id="PTHR46205">
    <property type="entry name" value="LOQUACIOUS, ISOFORM B"/>
    <property type="match status" value="1"/>
</dbReference>
<dbReference type="GO" id="GO:0003725">
    <property type="term" value="F:double-stranded RNA binding"/>
    <property type="evidence" value="ECO:0007669"/>
    <property type="project" value="TreeGrafter"/>
</dbReference>
<evidence type="ECO:0000259" key="3">
    <source>
        <dbReference type="PROSITE" id="PS50137"/>
    </source>
</evidence>
<feature type="domain" description="DRBM" evidence="3">
    <location>
        <begin position="119"/>
        <end position="187"/>
    </location>
</feature>
<dbReference type="GO" id="GO:0035197">
    <property type="term" value="F:siRNA binding"/>
    <property type="evidence" value="ECO:0007669"/>
    <property type="project" value="TreeGrafter"/>
</dbReference>
<dbReference type="GO" id="GO:0016301">
    <property type="term" value="F:kinase activity"/>
    <property type="evidence" value="ECO:0007669"/>
    <property type="project" value="UniProtKB-KW"/>
</dbReference>
<dbReference type="Gene3D" id="3.30.160.20">
    <property type="match status" value="2"/>
</dbReference>
<sequence length="338" mass="38881">MYEAKELDAQDKFTHMNSLMKTPVSIVEEYATKNHLVPRYDLIHNGFLSSNVSFEYSLTMSKYTAVGVGTSKKEAKQDAALNLLGIMIDDKPELLNTDFEKFNSDKYMVSQFDKNIKINAIGKLNEFCIKYKLEMPEFKLIREEGKCHAKLFTVSCRVAKIIEISSNKTKKQAKHLAAIQMINKLMSIDKSLVMEEKHNVSDAMKVLERVEMIKSRQIQRSASMNKNIINYHLVFKNIEWINSDLLNKVANYYNKYNELSLLTPFKFLCKIVNECGMNLIARTINTELLDKNYNCIHILSIDNNIYPPVYGLGIADNIENAQQMAAKELLIAFYILLK</sequence>
<dbReference type="SMART" id="SM00358">
    <property type="entry name" value="DSRM"/>
    <property type="match status" value="2"/>
</dbReference>
<dbReference type="PANTHER" id="PTHR46205:SF3">
    <property type="entry name" value="LOQUACIOUS, ISOFORM B"/>
    <property type="match status" value="1"/>
</dbReference>
<evidence type="ECO:0000256" key="1">
    <source>
        <dbReference type="ARBA" id="ARBA00022884"/>
    </source>
</evidence>
<dbReference type="GO" id="GO:0005634">
    <property type="term" value="C:nucleus"/>
    <property type="evidence" value="ECO:0007669"/>
    <property type="project" value="TreeGrafter"/>
</dbReference>
<gene>
    <name evidence="4" type="primary">prkra-a_1</name>
    <name evidence="4" type="ORF">g.89995</name>
</gene>
<evidence type="ECO:0000256" key="2">
    <source>
        <dbReference type="PROSITE-ProRule" id="PRU00266"/>
    </source>
</evidence>
<dbReference type="InterPro" id="IPR014720">
    <property type="entry name" value="dsRBD_dom"/>
</dbReference>
<dbReference type="EMBL" id="GGMR01009631">
    <property type="protein sequence ID" value="MBY22250.1"/>
    <property type="molecule type" value="Transcribed_RNA"/>
</dbReference>
<keyword evidence="4" id="KW-0418">Kinase</keyword>
<dbReference type="PROSITE" id="PS50137">
    <property type="entry name" value="DS_RBD"/>
    <property type="match status" value="2"/>
</dbReference>
<dbReference type="GO" id="GO:0070920">
    <property type="term" value="P:regulation of regulatory ncRNA processing"/>
    <property type="evidence" value="ECO:0007669"/>
    <property type="project" value="TreeGrafter"/>
</dbReference>
<organism evidence="4">
    <name type="scientific">Schizaphis graminum</name>
    <name type="common">Green bug aphid</name>
    <dbReference type="NCBI Taxonomy" id="13262"/>
    <lineage>
        <taxon>Eukaryota</taxon>
        <taxon>Metazoa</taxon>
        <taxon>Ecdysozoa</taxon>
        <taxon>Arthropoda</taxon>
        <taxon>Hexapoda</taxon>
        <taxon>Insecta</taxon>
        <taxon>Pterygota</taxon>
        <taxon>Neoptera</taxon>
        <taxon>Paraneoptera</taxon>
        <taxon>Hemiptera</taxon>
        <taxon>Sternorrhyncha</taxon>
        <taxon>Aphidomorpha</taxon>
        <taxon>Aphidoidea</taxon>
        <taxon>Aphididae</taxon>
        <taxon>Aphidini</taxon>
        <taxon>Schizaphis</taxon>
    </lineage>
</organism>
<keyword evidence="4" id="KW-0808">Transferase</keyword>
<dbReference type="GO" id="GO:0005737">
    <property type="term" value="C:cytoplasm"/>
    <property type="evidence" value="ECO:0007669"/>
    <property type="project" value="TreeGrafter"/>
</dbReference>